<dbReference type="NCBIfam" id="TIGR04183">
    <property type="entry name" value="Por_Secre_tail"/>
    <property type="match status" value="1"/>
</dbReference>
<organism evidence="4 5">
    <name type="scientific">Moheibacter lacus</name>
    <dbReference type="NCBI Taxonomy" id="2745851"/>
    <lineage>
        <taxon>Bacteria</taxon>
        <taxon>Pseudomonadati</taxon>
        <taxon>Bacteroidota</taxon>
        <taxon>Flavobacteriia</taxon>
        <taxon>Flavobacteriales</taxon>
        <taxon>Weeksellaceae</taxon>
        <taxon>Moheibacter</taxon>
    </lineage>
</organism>
<dbReference type="RefSeq" id="WP_182041894.1">
    <property type="nucleotide sequence ID" value="NZ_JACDZE010000001.1"/>
</dbReference>
<comment type="caution">
    <text evidence="4">The sequence shown here is derived from an EMBL/GenBank/DDBJ whole genome shotgun (WGS) entry which is preliminary data.</text>
</comment>
<evidence type="ECO:0000313" key="4">
    <source>
        <dbReference type="EMBL" id="MBA5628288.1"/>
    </source>
</evidence>
<feature type="domain" description="Secretion system C-terminal sorting" evidence="3">
    <location>
        <begin position="292"/>
        <end position="362"/>
    </location>
</feature>
<accession>A0A838ZG93</accession>
<dbReference type="InterPro" id="IPR026444">
    <property type="entry name" value="Secre_tail"/>
</dbReference>
<dbReference type="AlphaFoldDB" id="A0A838ZG93"/>
<dbReference type="Pfam" id="PF18962">
    <property type="entry name" value="Por_Secre_tail"/>
    <property type="match status" value="1"/>
</dbReference>
<feature type="chain" id="PRO_5032434940" evidence="2">
    <location>
        <begin position="20"/>
        <end position="364"/>
    </location>
</feature>
<gene>
    <name evidence="4" type="ORF">HU137_00720</name>
</gene>
<evidence type="ECO:0000313" key="5">
    <source>
        <dbReference type="Proteomes" id="UP000552241"/>
    </source>
</evidence>
<keyword evidence="1 2" id="KW-0732">Signal</keyword>
<evidence type="ECO:0000259" key="3">
    <source>
        <dbReference type="Pfam" id="PF18962"/>
    </source>
</evidence>
<sequence>MKTFTLLLFFLSIPLFISAQTEELTDEVWYLHWVKLNDQTIENPNLLESNSYLWFGVDSFFSETCLSGGVHGNFSILENEISLSNVNTYPGDCEADASILFREAYYEIMLQDSSFSFTINPQEGGLIESIWVNEAGNELYFTNRPFYNSAPTEIDQMSWFLQYVKIDDVIHYTPNNEEVNSVVLQLNGYHFSTGVCAPLDGSFGFLPDTNKFNIIEMAEGMLECGPVYGNNQFQNLYHGYFWTNQLEELEYEYTENSDQSKSLVITDSQGNQLVYGDVQLNTSEFSLNSFEIYPNPVKDFLSIENPNLNIDKIQLLDLQGKIVLEQIISSASIKLDLKNLSKGIYILQLKSNHQILQSEKIIKK</sequence>
<keyword evidence="5" id="KW-1185">Reference proteome</keyword>
<protein>
    <submittedName>
        <fullName evidence="4">T9SS type A sorting domain-containing protein</fullName>
    </submittedName>
</protein>
<dbReference type="Proteomes" id="UP000552241">
    <property type="component" value="Unassembled WGS sequence"/>
</dbReference>
<name>A0A838ZG93_9FLAO</name>
<feature type="signal peptide" evidence="2">
    <location>
        <begin position="1"/>
        <end position="19"/>
    </location>
</feature>
<reference evidence="4 5" key="1">
    <citation type="submission" date="2020-07" db="EMBL/GenBank/DDBJ databases">
        <title>Moheibacter lacus sp. nov., a member of the family Flavobacteriaceae isolated from freshwater lake sediment.</title>
        <authorList>
            <person name="Liu Y."/>
        </authorList>
    </citation>
    <scope>NUCLEOTIDE SEQUENCE [LARGE SCALE GENOMIC DNA]</scope>
    <source>
        <strain evidence="4 5">BDHS18</strain>
    </source>
</reference>
<evidence type="ECO:0000256" key="2">
    <source>
        <dbReference type="SAM" id="SignalP"/>
    </source>
</evidence>
<dbReference type="EMBL" id="JACDZE010000001">
    <property type="protein sequence ID" value="MBA5628288.1"/>
    <property type="molecule type" value="Genomic_DNA"/>
</dbReference>
<evidence type="ECO:0000256" key="1">
    <source>
        <dbReference type="ARBA" id="ARBA00022729"/>
    </source>
</evidence>
<proteinExistence type="predicted"/>